<evidence type="ECO:0000256" key="1">
    <source>
        <dbReference type="SAM" id="Phobius"/>
    </source>
</evidence>
<evidence type="ECO:0000313" key="2">
    <source>
        <dbReference type="EMBL" id="JAS31646.1"/>
    </source>
</evidence>
<feature type="transmembrane region" description="Helical" evidence="1">
    <location>
        <begin position="6"/>
        <end position="25"/>
    </location>
</feature>
<organism evidence="2">
    <name type="scientific">Clastoptera arizonana</name>
    <name type="common">Arizona spittle bug</name>
    <dbReference type="NCBI Taxonomy" id="38151"/>
    <lineage>
        <taxon>Eukaryota</taxon>
        <taxon>Metazoa</taxon>
        <taxon>Ecdysozoa</taxon>
        <taxon>Arthropoda</taxon>
        <taxon>Hexapoda</taxon>
        <taxon>Insecta</taxon>
        <taxon>Pterygota</taxon>
        <taxon>Neoptera</taxon>
        <taxon>Paraneoptera</taxon>
        <taxon>Hemiptera</taxon>
        <taxon>Auchenorrhyncha</taxon>
        <taxon>Cercopoidea</taxon>
        <taxon>Clastopteridae</taxon>
        <taxon>Clastoptera</taxon>
    </lineage>
</organism>
<dbReference type="EMBL" id="GEDC01005652">
    <property type="protein sequence ID" value="JAS31646.1"/>
    <property type="molecule type" value="Transcribed_RNA"/>
</dbReference>
<keyword evidence="1" id="KW-0812">Transmembrane</keyword>
<dbReference type="AlphaFoldDB" id="A0A1B6E144"/>
<keyword evidence="1" id="KW-1133">Transmembrane helix</keyword>
<proteinExistence type="predicted"/>
<keyword evidence="1" id="KW-0472">Membrane</keyword>
<accession>A0A1B6E144</accession>
<gene>
    <name evidence="2" type="ORF">g.9005</name>
</gene>
<sequence length="245" mass="27716">MPINNIYIYCLYILCINFIKINVCYPIRKNPNLHISDFSNFEKTRLNKFENDFKNERIKKPVFIIFENAEILNEVTDPCATSTTLHMEIINISTTEKETSTLSSGTICIDLFGSETLQHEEATKTALNNTESNTFADINITNEKNNGLQECSSSTVEGAPESEGKFMMTSTKTTEPGLEIMTSTQNYQSINVDTVDSKETSTINLNESKNLNSQDNSLQELIQKLHFKIDLDKNEVSTVIIEIKT</sequence>
<reference evidence="2" key="1">
    <citation type="submission" date="2015-12" db="EMBL/GenBank/DDBJ databases">
        <title>De novo transcriptome assembly of four potential Pierce s Disease insect vectors from Arizona vineyards.</title>
        <authorList>
            <person name="Tassone E.E."/>
        </authorList>
    </citation>
    <scope>NUCLEOTIDE SEQUENCE</scope>
</reference>
<name>A0A1B6E144_9HEMI</name>
<protein>
    <submittedName>
        <fullName evidence="2">Uncharacterized protein</fullName>
    </submittedName>
</protein>